<keyword evidence="1" id="KW-1133">Transmembrane helix</keyword>
<keyword evidence="3" id="KW-1185">Reference proteome</keyword>
<organism evidence="2 3">
    <name type="scientific">Abeliophyllum distichum</name>
    <dbReference type="NCBI Taxonomy" id="126358"/>
    <lineage>
        <taxon>Eukaryota</taxon>
        <taxon>Viridiplantae</taxon>
        <taxon>Streptophyta</taxon>
        <taxon>Embryophyta</taxon>
        <taxon>Tracheophyta</taxon>
        <taxon>Spermatophyta</taxon>
        <taxon>Magnoliopsida</taxon>
        <taxon>eudicotyledons</taxon>
        <taxon>Gunneridae</taxon>
        <taxon>Pentapetalae</taxon>
        <taxon>asterids</taxon>
        <taxon>lamiids</taxon>
        <taxon>Lamiales</taxon>
        <taxon>Oleaceae</taxon>
        <taxon>Forsythieae</taxon>
        <taxon>Abeliophyllum</taxon>
    </lineage>
</organism>
<dbReference type="EMBL" id="JBFOLK010000003">
    <property type="protein sequence ID" value="KAL2525784.1"/>
    <property type="molecule type" value="Genomic_DNA"/>
</dbReference>
<keyword evidence="1" id="KW-0812">Transmembrane</keyword>
<feature type="transmembrane region" description="Helical" evidence="1">
    <location>
        <begin position="45"/>
        <end position="63"/>
    </location>
</feature>
<sequence length="117" mass="13723">MLLHFIPRQTNSQHTVFHTSLNLIHLGIFQQPEPVKELVTDRLQAMPLVVLLLLLFALLSPYLKQSTVFNFHLNLFLLQPGKIRLENVGLWSFFPIYASIGECRNFAKRAWYIRYRA</sequence>
<reference evidence="3" key="1">
    <citation type="submission" date="2024-07" db="EMBL/GenBank/DDBJ databases">
        <title>Two chromosome-level genome assemblies of Korean endemic species Abeliophyllum distichum and Forsythia ovata (Oleaceae).</title>
        <authorList>
            <person name="Jang H."/>
        </authorList>
    </citation>
    <scope>NUCLEOTIDE SEQUENCE [LARGE SCALE GENOMIC DNA]</scope>
</reference>
<dbReference type="AlphaFoldDB" id="A0ABD1UL65"/>
<comment type="caution">
    <text evidence="2">The sequence shown here is derived from an EMBL/GenBank/DDBJ whole genome shotgun (WGS) entry which is preliminary data.</text>
</comment>
<keyword evidence="1" id="KW-0472">Membrane</keyword>
<evidence type="ECO:0000256" key="1">
    <source>
        <dbReference type="SAM" id="Phobius"/>
    </source>
</evidence>
<proteinExistence type="predicted"/>
<evidence type="ECO:0000313" key="2">
    <source>
        <dbReference type="EMBL" id="KAL2525784.1"/>
    </source>
</evidence>
<evidence type="ECO:0000313" key="3">
    <source>
        <dbReference type="Proteomes" id="UP001604336"/>
    </source>
</evidence>
<gene>
    <name evidence="2" type="ORF">Adt_10838</name>
</gene>
<protein>
    <submittedName>
        <fullName evidence="2">Uncharacterized protein</fullName>
    </submittedName>
</protein>
<accession>A0ABD1UL65</accession>
<dbReference type="Proteomes" id="UP001604336">
    <property type="component" value="Unassembled WGS sequence"/>
</dbReference>
<name>A0ABD1UL65_9LAMI</name>